<feature type="transmembrane region" description="Helical" evidence="8">
    <location>
        <begin position="489"/>
        <end position="508"/>
    </location>
</feature>
<comment type="similarity">
    <text evidence="2 8">Belongs to the auxin efflux carrier (TC 2.A.69.1) family.</text>
</comment>
<evidence type="ECO:0000256" key="2">
    <source>
        <dbReference type="ARBA" id="ARBA00009177"/>
    </source>
</evidence>
<dbReference type="InterPro" id="IPR051107">
    <property type="entry name" value="Auxin_Efflux_Carrier"/>
</dbReference>
<accession>A0A8X8ABM8</accession>
<feature type="transmembrane region" description="Helical" evidence="8">
    <location>
        <begin position="580"/>
        <end position="599"/>
    </location>
</feature>
<sequence>MNFLYKRHTGKPQHTQAERSVLGAKQEMITAGDFYKVTCAMVPLYFAMLVAYGSVKRYKIFTPEQCSGINRFVAVFAVPVLSFHFIAQNNPYQMDTRFILADTLSKVLVLVLLSAWVVFFNGGLDWLITLFSVATLPNTLVMGIPLLKAMYGDFTQSLMVQVVVLQCIIWYTLLLFLFEYRAATLLIKTQFPGPEAASISKIELDNDVISLDGRDPLRTESETDGNGRLHVRIRRSTSSAPDSALSSSICLTPRPSNLSNAEVFSVSTPAPLQEYHGYNGRFSHGPNNEIMLCNGDLGFGYHRSGMSPRLSGYASSDAYSLQPTPRTSNFNEWDLTNATTTPFWVRSPVAGKISRHPSPAVPELRLVWGESPVMCPNGGGKEIAGYVVTLLEPDDCVSEVINKHSGEKEISFRDSCQMPAPEETNSKEAVTSQEMPHAIVMLRLILVVVGRKLSRNPNTYSSVLGLLWSLVSFKWNVGMPSLVKYSIKIISDAGLGMAMFSLGLFMALQPRIIVCGKKRATMAMAIRFICGPIVMSTASLAVGMRGERLRAAIVQAALSQGIVPFVFAREYGLHPDIMSTGVIFGMLVSLPVTLLYYIFTGL</sequence>
<dbReference type="GO" id="GO:0009734">
    <property type="term" value="P:auxin-activated signaling pathway"/>
    <property type="evidence" value="ECO:0007669"/>
    <property type="project" value="UniProtKB-UniRule"/>
</dbReference>
<dbReference type="PANTHER" id="PTHR31752">
    <property type="entry name" value="AUXIN EFFLUX CARRIER COMPONENT 1B-RELATED"/>
    <property type="match status" value="1"/>
</dbReference>
<keyword evidence="4 8" id="KW-0812">Transmembrane</keyword>
<evidence type="ECO:0000256" key="5">
    <source>
        <dbReference type="ARBA" id="ARBA00022989"/>
    </source>
</evidence>
<feature type="transmembrane region" description="Helical" evidence="8">
    <location>
        <begin position="34"/>
        <end position="55"/>
    </location>
</feature>
<evidence type="ECO:0000256" key="6">
    <source>
        <dbReference type="ARBA" id="ARBA00023136"/>
    </source>
</evidence>
<proteinExistence type="inferred from homology"/>
<name>A0A8X8ABM8_POPTO</name>
<feature type="transmembrane region" description="Helical" evidence="8">
    <location>
        <begin position="459"/>
        <end position="477"/>
    </location>
</feature>
<dbReference type="GO" id="GO:0009926">
    <property type="term" value="P:auxin polar transport"/>
    <property type="evidence" value="ECO:0007669"/>
    <property type="project" value="TreeGrafter"/>
</dbReference>
<comment type="function">
    <text evidence="8">May act as a component of the auxin efflux carrier.</text>
</comment>
<comment type="caution">
    <text evidence="9">The sequence shown here is derived from an EMBL/GenBank/DDBJ whole genome shotgun (WGS) entry which is preliminary data.</text>
</comment>
<dbReference type="AlphaFoldDB" id="A0A8X8ABM8"/>
<dbReference type="OrthoDB" id="1373506at2759"/>
<gene>
    <name evidence="9" type="ORF">POTOM_009764</name>
</gene>
<reference evidence="9" key="1">
    <citation type="journal article" date="2020" name="bioRxiv">
        <title>Hybrid origin of Populus tomentosa Carr. identified through genome sequencing and phylogenomic analysis.</title>
        <authorList>
            <person name="An X."/>
            <person name="Gao K."/>
            <person name="Chen Z."/>
            <person name="Li J."/>
            <person name="Yang X."/>
            <person name="Yang X."/>
            <person name="Zhou J."/>
            <person name="Guo T."/>
            <person name="Zhao T."/>
            <person name="Huang S."/>
            <person name="Miao D."/>
            <person name="Khan W.U."/>
            <person name="Rao P."/>
            <person name="Ye M."/>
            <person name="Lei B."/>
            <person name="Liao W."/>
            <person name="Wang J."/>
            <person name="Ji L."/>
            <person name="Li Y."/>
            <person name="Guo B."/>
            <person name="Mustafa N.S."/>
            <person name="Li S."/>
            <person name="Yun Q."/>
            <person name="Keller S.R."/>
            <person name="Mao J."/>
            <person name="Zhang R."/>
            <person name="Strauss S.H."/>
        </authorList>
    </citation>
    <scope>NUCLEOTIDE SEQUENCE</scope>
    <source>
        <strain evidence="9">GM15</strain>
        <tissue evidence="9">Leaf</tissue>
    </source>
</reference>
<feature type="transmembrane region" description="Helical" evidence="8">
    <location>
        <begin position="520"/>
        <end position="543"/>
    </location>
</feature>
<comment type="subcellular location">
    <subcellularLocation>
        <location evidence="1 8">Membrane</location>
        <topology evidence="1 8">Multi-pass membrane protein</topology>
    </subcellularLocation>
</comment>
<evidence type="ECO:0000256" key="1">
    <source>
        <dbReference type="ARBA" id="ARBA00004141"/>
    </source>
</evidence>
<comment type="caution">
    <text evidence="8">Lacks conserved residue(s) required for the propagation of feature annotation.</text>
</comment>
<keyword evidence="10" id="KW-1185">Reference proteome</keyword>
<feature type="transmembrane region" description="Helical" evidence="8">
    <location>
        <begin position="98"/>
        <end position="119"/>
    </location>
</feature>
<keyword evidence="7 8" id="KW-0927">Auxin signaling pathway</keyword>
<evidence type="ECO:0000256" key="4">
    <source>
        <dbReference type="ARBA" id="ARBA00022692"/>
    </source>
</evidence>
<dbReference type="GO" id="GO:0010329">
    <property type="term" value="F:auxin efflux transmembrane transporter activity"/>
    <property type="evidence" value="ECO:0007669"/>
    <property type="project" value="TreeGrafter"/>
</dbReference>
<evidence type="ECO:0000256" key="8">
    <source>
        <dbReference type="RuleBase" id="RU362108"/>
    </source>
</evidence>
<dbReference type="NCBIfam" id="TIGR00946">
    <property type="entry name" value="2a69"/>
    <property type="match status" value="1"/>
</dbReference>
<dbReference type="EMBL" id="JAAWWB010000004">
    <property type="protein sequence ID" value="KAG6784080.1"/>
    <property type="molecule type" value="Genomic_DNA"/>
</dbReference>
<keyword evidence="3 8" id="KW-0813">Transport</keyword>
<dbReference type="Pfam" id="PF03547">
    <property type="entry name" value="Mem_trans"/>
    <property type="match status" value="1"/>
</dbReference>
<evidence type="ECO:0000313" key="10">
    <source>
        <dbReference type="Proteomes" id="UP000886885"/>
    </source>
</evidence>
<dbReference type="Proteomes" id="UP000886885">
    <property type="component" value="Chromosome 2D"/>
</dbReference>
<evidence type="ECO:0000256" key="7">
    <source>
        <dbReference type="ARBA" id="ARBA00023294"/>
    </source>
</evidence>
<keyword evidence="5 8" id="KW-1133">Transmembrane helix</keyword>
<dbReference type="InterPro" id="IPR004776">
    <property type="entry name" value="Mem_transp_PIN-like"/>
</dbReference>
<dbReference type="GO" id="GO:0005886">
    <property type="term" value="C:plasma membrane"/>
    <property type="evidence" value="ECO:0007669"/>
    <property type="project" value="TreeGrafter"/>
</dbReference>
<protein>
    <recommendedName>
        <fullName evidence="8">Auxin efflux carrier component</fullName>
    </recommendedName>
</protein>
<keyword evidence="6 8" id="KW-0472">Membrane</keyword>
<organism evidence="9 10">
    <name type="scientific">Populus tomentosa</name>
    <name type="common">Chinese white poplar</name>
    <dbReference type="NCBI Taxonomy" id="118781"/>
    <lineage>
        <taxon>Eukaryota</taxon>
        <taxon>Viridiplantae</taxon>
        <taxon>Streptophyta</taxon>
        <taxon>Embryophyta</taxon>
        <taxon>Tracheophyta</taxon>
        <taxon>Spermatophyta</taxon>
        <taxon>Magnoliopsida</taxon>
        <taxon>eudicotyledons</taxon>
        <taxon>Gunneridae</taxon>
        <taxon>Pentapetalae</taxon>
        <taxon>rosids</taxon>
        <taxon>fabids</taxon>
        <taxon>Malpighiales</taxon>
        <taxon>Salicaceae</taxon>
        <taxon>Saliceae</taxon>
        <taxon>Populus</taxon>
    </lineage>
</organism>
<evidence type="ECO:0000256" key="3">
    <source>
        <dbReference type="ARBA" id="ARBA00022448"/>
    </source>
</evidence>
<feature type="transmembrane region" description="Helical" evidence="8">
    <location>
        <begin position="67"/>
        <end position="86"/>
    </location>
</feature>
<feature type="transmembrane region" description="Helical" evidence="8">
    <location>
        <begin position="158"/>
        <end position="178"/>
    </location>
</feature>
<dbReference type="GO" id="GO:0005783">
    <property type="term" value="C:endoplasmic reticulum"/>
    <property type="evidence" value="ECO:0007669"/>
    <property type="project" value="TreeGrafter"/>
</dbReference>
<evidence type="ECO:0000313" key="9">
    <source>
        <dbReference type="EMBL" id="KAG6784080.1"/>
    </source>
</evidence>
<dbReference type="InterPro" id="IPR014024">
    <property type="entry name" value="Auxin_eff_plant"/>
</dbReference>
<dbReference type="PANTHER" id="PTHR31752:SF56">
    <property type="entry name" value="AUXIN EFFLUX CARRIER COMPONENT 6"/>
    <property type="match status" value="1"/>
</dbReference>